<dbReference type="Gene3D" id="1.20.1250.20">
    <property type="entry name" value="MFS general substrate transporter like domains"/>
    <property type="match status" value="1"/>
</dbReference>
<dbReference type="InterPro" id="IPR020846">
    <property type="entry name" value="MFS_dom"/>
</dbReference>
<organism evidence="8 9">
    <name type="scientific">Actinomadura adrarensis</name>
    <dbReference type="NCBI Taxonomy" id="1819600"/>
    <lineage>
        <taxon>Bacteria</taxon>
        <taxon>Bacillati</taxon>
        <taxon>Actinomycetota</taxon>
        <taxon>Actinomycetes</taxon>
        <taxon>Streptosporangiales</taxon>
        <taxon>Thermomonosporaceae</taxon>
        <taxon>Actinomadura</taxon>
    </lineage>
</organism>
<dbReference type="PROSITE" id="PS00217">
    <property type="entry name" value="SUGAR_TRANSPORT_2"/>
    <property type="match status" value="1"/>
</dbReference>
<dbReference type="PANTHER" id="PTHR23511:SF34">
    <property type="entry name" value="SYNAPTIC VESICLE GLYCOPROTEIN 2"/>
    <property type="match status" value="1"/>
</dbReference>
<feature type="transmembrane region" description="Helical" evidence="6">
    <location>
        <begin position="99"/>
        <end position="117"/>
    </location>
</feature>
<feature type="transmembrane region" description="Helical" evidence="6">
    <location>
        <begin position="158"/>
        <end position="183"/>
    </location>
</feature>
<feature type="transmembrane region" description="Helical" evidence="6">
    <location>
        <begin position="284"/>
        <end position="304"/>
    </location>
</feature>
<keyword evidence="3 6" id="KW-0812">Transmembrane</keyword>
<feature type="non-terminal residue" evidence="8">
    <location>
        <position position="350"/>
    </location>
</feature>
<gene>
    <name evidence="8" type="ORF">ACFQ07_30225</name>
</gene>
<dbReference type="SUPFAM" id="SSF103473">
    <property type="entry name" value="MFS general substrate transporter"/>
    <property type="match status" value="1"/>
</dbReference>
<keyword evidence="9" id="KW-1185">Reference proteome</keyword>
<evidence type="ECO:0000256" key="6">
    <source>
        <dbReference type="SAM" id="Phobius"/>
    </source>
</evidence>
<feature type="transmembrane region" description="Helical" evidence="6">
    <location>
        <begin position="123"/>
        <end position="146"/>
    </location>
</feature>
<evidence type="ECO:0000256" key="1">
    <source>
        <dbReference type="ARBA" id="ARBA00004651"/>
    </source>
</evidence>
<keyword evidence="5 6" id="KW-0472">Membrane</keyword>
<keyword evidence="4 6" id="KW-1133">Transmembrane helix</keyword>
<dbReference type="PANTHER" id="PTHR23511">
    <property type="entry name" value="SYNAPTIC VESICLE GLYCOPROTEIN 2"/>
    <property type="match status" value="1"/>
</dbReference>
<comment type="subcellular location">
    <subcellularLocation>
        <location evidence="1">Cell membrane</location>
        <topology evidence="1">Multi-pass membrane protein</topology>
    </subcellularLocation>
</comment>
<dbReference type="EMBL" id="JBHTIR010004165">
    <property type="protein sequence ID" value="MFD0856553.1"/>
    <property type="molecule type" value="Genomic_DNA"/>
</dbReference>
<sequence>MTQVSGALDRTDPVEARLSKAIDQIPLRRNHALILLLIGVGTLFNAIEGYNVGYAAPFLVEQWGLSTTQVTMLTTFTFGGLALGAVIAGVTGDRWGRRVTYMFSLLLFSIGGFVSAFSPNYEFLLVARVVAGIGLGGEIAVALTIVSEIMPTRVRGAALGFVNIAGGGAGIFAASGMSALILGPLSGPLGGDTMAWRYLLGILVVPALFIYYFRRYIPESPRHLIETGRVDEVNHALSRLASGRLRPGKDLAVTEYIPAETVPERQATTRLAEIFEGVLLRRTVVLWVMAIMTFGAQVTITSLWPTILIWKGFSTDASLNMTLVINIGSLLGAIAAATCGHLLPRRVTLC</sequence>
<feature type="transmembrane region" description="Helical" evidence="6">
    <location>
        <begin position="70"/>
        <end position="92"/>
    </location>
</feature>
<dbReference type="InterPro" id="IPR005829">
    <property type="entry name" value="Sugar_transporter_CS"/>
</dbReference>
<evidence type="ECO:0000256" key="3">
    <source>
        <dbReference type="ARBA" id="ARBA00022692"/>
    </source>
</evidence>
<feature type="transmembrane region" description="Helical" evidence="6">
    <location>
        <begin position="324"/>
        <end position="343"/>
    </location>
</feature>
<dbReference type="Pfam" id="PF00083">
    <property type="entry name" value="Sugar_tr"/>
    <property type="match status" value="1"/>
</dbReference>
<dbReference type="Proteomes" id="UP001597083">
    <property type="component" value="Unassembled WGS sequence"/>
</dbReference>
<evidence type="ECO:0000313" key="8">
    <source>
        <dbReference type="EMBL" id="MFD0856553.1"/>
    </source>
</evidence>
<comment type="caution">
    <text evidence="8">The sequence shown here is derived from an EMBL/GenBank/DDBJ whole genome shotgun (WGS) entry which is preliminary data.</text>
</comment>
<dbReference type="InterPro" id="IPR005828">
    <property type="entry name" value="MFS_sugar_transport-like"/>
</dbReference>
<feature type="domain" description="Major facilitator superfamily (MFS) profile" evidence="7">
    <location>
        <begin position="34"/>
        <end position="350"/>
    </location>
</feature>
<feature type="transmembrane region" description="Helical" evidence="6">
    <location>
        <begin position="195"/>
        <end position="213"/>
    </location>
</feature>
<evidence type="ECO:0000256" key="4">
    <source>
        <dbReference type="ARBA" id="ARBA00022989"/>
    </source>
</evidence>
<accession>A0ABW3CQ73</accession>
<evidence type="ECO:0000259" key="7">
    <source>
        <dbReference type="PROSITE" id="PS50850"/>
    </source>
</evidence>
<evidence type="ECO:0000313" key="9">
    <source>
        <dbReference type="Proteomes" id="UP001597083"/>
    </source>
</evidence>
<name>A0ABW3CQ73_9ACTN</name>
<evidence type="ECO:0000256" key="2">
    <source>
        <dbReference type="ARBA" id="ARBA00022448"/>
    </source>
</evidence>
<proteinExistence type="predicted"/>
<protein>
    <submittedName>
        <fullName evidence="8">MFS transporter</fullName>
    </submittedName>
</protein>
<dbReference type="PROSITE" id="PS50850">
    <property type="entry name" value="MFS"/>
    <property type="match status" value="1"/>
</dbReference>
<evidence type="ECO:0000256" key="5">
    <source>
        <dbReference type="ARBA" id="ARBA00023136"/>
    </source>
</evidence>
<keyword evidence="2" id="KW-0813">Transport</keyword>
<dbReference type="InterPro" id="IPR036259">
    <property type="entry name" value="MFS_trans_sf"/>
</dbReference>
<reference evidence="9" key="1">
    <citation type="journal article" date="2019" name="Int. J. Syst. Evol. Microbiol.">
        <title>The Global Catalogue of Microorganisms (GCM) 10K type strain sequencing project: providing services to taxonomists for standard genome sequencing and annotation.</title>
        <authorList>
            <consortium name="The Broad Institute Genomics Platform"/>
            <consortium name="The Broad Institute Genome Sequencing Center for Infectious Disease"/>
            <person name="Wu L."/>
            <person name="Ma J."/>
        </authorList>
    </citation>
    <scope>NUCLEOTIDE SEQUENCE [LARGE SCALE GENOMIC DNA]</scope>
    <source>
        <strain evidence="9">JCM 31696</strain>
    </source>
</reference>
<feature type="transmembrane region" description="Helical" evidence="6">
    <location>
        <begin position="32"/>
        <end position="50"/>
    </location>
</feature>